<dbReference type="CDD" id="cd00840">
    <property type="entry name" value="MPP_Mre11_N"/>
    <property type="match status" value="1"/>
</dbReference>
<dbReference type="InterPro" id="IPR041796">
    <property type="entry name" value="Mre11_N"/>
</dbReference>
<evidence type="ECO:0000313" key="4">
    <source>
        <dbReference type="Proteomes" id="UP000196475"/>
    </source>
</evidence>
<gene>
    <name evidence="3" type="ORF">BAA01_01425</name>
</gene>
<sequence>MVHFRFFHAADLHLDSPFKGLSRLPAPIDEAVRQSSVASFNRLIRFCIEKRVDFLCLSGDLYEVADGRLAGQMVLQRGLWRLYEAGIHSFVIRGNHDPQDGPHAQLEWPPTAHLFSSQRVEGIPFRKGGQEVARVYGRSYPTARFQENILSEYRRDPMVPFAIAMHHTNVDGMGGHENYAPCRLSELVACGMDYWALGHVHKRQILHEAPWVVYPGNLQGRSMKEQGEKGGYLVEVRDGQVEAIQFVPLSEVIWQELEVDLTGAEAEEEMLRRIRAALAALQEELGGRAAMVRLVLQGMTTLAPRLRNPLVLEDVLALLNDEVNSQVGGKNGQSTAAWMWLDEAVNRTLPPFDRQTVPPFIREVLSACGRLRSSGHGQKPEELPPLKALWTHPAARRYLEAWTGEEWEGIFAEVESLLLSLLLSEREGGR</sequence>
<dbReference type="EMBL" id="LZRT01000094">
    <property type="protein sequence ID" value="OUM86042.1"/>
    <property type="molecule type" value="Genomic_DNA"/>
</dbReference>
<dbReference type="PIRSF" id="PIRSF033091">
    <property type="entry name" value="Pesterase_YhaO"/>
    <property type="match status" value="1"/>
</dbReference>
<dbReference type="AlphaFoldDB" id="A0A1Y3PFC3"/>
<organism evidence="3 4">
    <name type="scientific">Bacillus thermozeamaize</name>
    <dbReference type="NCBI Taxonomy" id="230954"/>
    <lineage>
        <taxon>Bacteria</taxon>
        <taxon>Bacillati</taxon>
        <taxon>Bacillota</taxon>
        <taxon>Bacilli</taxon>
        <taxon>Bacillales</taxon>
        <taxon>Bacillaceae</taxon>
        <taxon>Bacillus</taxon>
    </lineage>
</organism>
<dbReference type="GO" id="GO:0016787">
    <property type="term" value="F:hydrolase activity"/>
    <property type="evidence" value="ECO:0007669"/>
    <property type="project" value="UniProtKB-KW"/>
</dbReference>
<dbReference type="InterPro" id="IPR004843">
    <property type="entry name" value="Calcineurin-like_PHP"/>
</dbReference>
<dbReference type="SUPFAM" id="SSF56300">
    <property type="entry name" value="Metallo-dependent phosphatases"/>
    <property type="match status" value="1"/>
</dbReference>
<name>A0A1Y3PFC3_9BACI</name>
<dbReference type="PANTHER" id="PTHR30337:SF7">
    <property type="entry name" value="PHOSPHOESTERASE"/>
    <property type="match status" value="1"/>
</dbReference>
<dbReference type="InterPro" id="IPR029052">
    <property type="entry name" value="Metallo-depent_PP-like"/>
</dbReference>
<dbReference type="InterPro" id="IPR014576">
    <property type="entry name" value="Pesterase_YhaO"/>
</dbReference>
<reference evidence="4" key="1">
    <citation type="submission" date="2016-06" db="EMBL/GenBank/DDBJ databases">
        <authorList>
            <person name="Nascimento L."/>
            <person name="Pereira R.V."/>
            <person name="Martins L.F."/>
            <person name="Quaggio R.B."/>
            <person name="Silva A.M."/>
            <person name="Setubal J.C."/>
        </authorList>
    </citation>
    <scope>NUCLEOTIDE SEQUENCE [LARGE SCALE GENOMIC DNA]</scope>
</reference>
<proteinExistence type="predicted"/>
<dbReference type="Gene3D" id="3.60.21.10">
    <property type="match status" value="1"/>
</dbReference>
<dbReference type="Proteomes" id="UP000196475">
    <property type="component" value="Unassembled WGS sequence"/>
</dbReference>
<protein>
    <recommendedName>
        <fullName evidence="2">Calcineurin-like phosphoesterase domain-containing protein</fullName>
    </recommendedName>
</protein>
<evidence type="ECO:0000313" key="3">
    <source>
        <dbReference type="EMBL" id="OUM86042.1"/>
    </source>
</evidence>
<evidence type="ECO:0000256" key="1">
    <source>
        <dbReference type="ARBA" id="ARBA00022801"/>
    </source>
</evidence>
<evidence type="ECO:0000259" key="2">
    <source>
        <dbReference type="Pfam" id="PF00149"/>
    </source>
</evidence>
<accession>A0A1Y3PFC3</accession>
<keyword evidence="1" id="KW-0378">Hydrolase</keyword>
<dbReference type="Pfam" id="PF00149">
    <property type="entry name" value="Metallophos"/>
    <property type="match status" value="1"/>
</dbReference>
<feature type="domain" description="Calcineurin-like phosphoesterase" evidence="2">
    <location>
        <begin position="4"/>
        <end position="202"/>
    </location>
</feature>
<comment type="caution">
    <text evidence="3">The sequence shown here is derived from an EMBL/GenBank/DDBJ whole genome shotgun (WGS) entry which is preliminary data.</text>
</comment>
<dbReference type="InterPro" id="IPR050535">
    <property type="entry name" value="DNA_Repair-Maintenance_Comp"/>
</dbReference>
<dbReference type="PANTHER" id="PTHR30337">
    <property type="entry name" value="COMPONENT OF ATP-DEPENDENT DSDNA EXONUCLEASE"/>
    <property type="match status" value="1"/>
</dbReference>